<dbReference type="Pfam" id="PF08281">
    <property type="entry name" value="Sigma70_r4_2"/>
    <property type="match status" value="1"/>
</dbReference>
<dbReference type="Gene3D" id="1.10.1740.10">
    <property type="match status" value="1"/>
</dbReference>
<dbReference type="Gene3D" id="1.10.10.10">
    <property type="entry name" value="Winged helix-like DNA-binding domain superfamily/Winged helix DNA-binding domain"/>
    <property type="match status" value="1"/>
</dbReference>
<accession>A0A4U5TSR8</accession>
<dbReference type="InterPro" id="IPR013325">
    <property type="entry name" value="RNA_pol_sigma_r2"/>
</dbReference>
<dbReference type="AlphaFoldDB" id="A0A4U5TSR8"/>
<reference evidence="7 8" key="1">
    <citation type="submission" date="2019-04" db="EMBL/GenBank/DDBJ databases">
        <title>Psychroflexus halotolerans sp. nov., isolated from a marine solar saltern.</title>
        <authorList>
            <person name="Feng X."/>
        </authorList>
    </citation>
    <scope>NUCLEOTIDE SEQUENCE [LARGE SCALE GENOMIC DNA]</scope>
    <source>
        <strain evidence="7 8">WDS2C27</strain>
    </source>
</reference>
<dbReference type="Proteomes" id="UP000306552">
    <property type="component" value="Unassembled WGS sequence"/>
</dbReference>
<evidence type="ECO:0000256" key="3">
    <source>
        <dbReference type="ARBA" id="ARBA00023082"/>
    </source>
</evidence>
<keyword evidence="3" id="KW-0731">Sigma factor</keyword>
<comment type="caution">
    <text evidence="7">The sequence shown here is derived from an EMBL/GenBank/DDBJ whole genome shotgun (WGS) entry which is preliminary data.</text>
</comment>
<protein>
    <submittedName>
        <fullName evidence="7">Sigma-70 family RNA polymerase sigma factor</fullName>
    </submittedName>
</protein>
<dbReference type="RefSeq" id="WP_138930585.1">
    <property type="nucleotide sequence ID" value="NZ_SWMU01000001.1"/>
</dbReference>
<dbReference type="CDD" id="cd06171">
    <property type="entry name" value="Sigma70_r4"/>
    <property type="match status" value="1"/>
</dbReference>
<dbReference type="InterPro" id="IPR013324">
    <property type="entry name" value="RNA_pol_sigma_r3/r4-like"/>
</dbReference>
<dbReference type="NCBIfam" id="TIGR02937">
    <property type="entry name" value="sigma70-ECF"/>
    <property type="match status" value="1"/>
</dbReference>
<keyword evidence="8" id="KW-1185">Reference proteome</keyword>
<dbReference type="InterPro" id="IPR013249">
    <property type="entry name" value="RNA_pol_sigma70_r4_t2"/>
</dbReference>
<proteinExistence type="inferred from homology"/>
<evidence type="ECO:0000313" key="7">
    <source>
        <dbReference type="EMBL" id="TKS56881.1"/>
    </source>
</evidence>
<comment type="similarity">
    <text evidence="1">Belongs to the sigma-70 factor family. ECF subfamily.</text>
</comment>
<keyword evidence="2" id="KW-0805">Transcription regulation</keyword>
<dbReference type="OrthoDB" id="659855at2"/>
<dbReference type="EMBL" id="SWMU01000001">
    <property type="protein sequence ID" value="TKS56881.1"/>
    <property type="molecule type" value="Genomic_DNA"/>
</dbReference>
<dbReference type="Pfam" id="PF04542">
    <property type="entry name" value="Sigma70_r2"/>
    <property type="match status" value="1"/>
</dbReference>
<dbReference type="GO" id="GO:0016987">
    <property type="term" value="F:sigma factor activity"/>
    <property type="evidence" value="ECO:0007669"/>
    <property type="project" value="UniProtKB-KW"/>
</dbReference>
<organism evidence="7 8">
    <name type="scientific">Mesohalobacter halotolerans</name>
    <dbReference type="NCBI Taxonomy" id="1883405"/>
    <lineage>
        <taxon>Bacteria</taxon>
        <taxon>Pseudomonadati</taxon>
        <taxon>Bacteroidota</taxon>
        <taxon>Flavobacteriia</taxon>
        <taxon>Flavobacteriales</taxon>
        <taxon>Flavobacteriaceae</taxon>
        <taxon>Mesohalobacter</taxon>
    </lineage>
</organism>
<evidence type="ECO:0000313" key="8">
    <source>
        <dbReference type="Proteomes" id="UP000306552"/>
    </source>
</evidence>
<dbReference type="SUPFAM" id="SSF88946">
    <property type="entry name" value="Sigma2 domain of RNA polymerase sigma factors"/>
    <property type="match status" value="1"/>
</dbReference>
<dbReference type="PANTHER" id="PTHR43133">
    <property type="entry name" value="RNA POLYMERASE ECF-TYPE SIGMA FACTO"/>
    <property type="match status" value="1"/>
</dbReference>
<dbReference type="InterPro" id="IPR036388">
    <property type="entry name" value="WH-like_DNA-bd_sf"/>
</dbReference>
<dbReference type="GO" id="GO:0003677">
    <property type="term" value="F:DNA binding"/>
    <property type="evidence" value="ECO:0007669"/>
    <property type="project" value="InterPro"/>
</dbReference>
<evidence type="ECO:0000259" key="5">
    <source>
        <dbReference type="Pfam" id="PF04542"/>
    </source>
</evidence>
<evidence type="ECO:0000256" key="4">
    <source>
        <dbReference type="ARBA" id="ARBA00023163"/>
    </source>
</evidence>
<evidence type="ECO:0000256" key="1">
    <source>
        <dbReference type="ARBA" id="ARBA00010641"/>
    </source>
</evidence>
<evidence type="ECO:0000259" key="6">
    <source>
        <dbReference type="Pfam" id="PF08281"/>
    </source>
</evidence>
<dbReference type="InterPro" id="IPR039425">
    <property type="entry name" value="RNA_pol_sigma-70-like"/>
</dbReference>
<keyword evidence="4" id="KW-0804">Transcription</keyword>
<name>A0A4U5TSR8_9FLAO</name>
<gene>
    <name evidence="7" type="ORF">FCN74_00195</name>
</gene>
<feature type="domain" description="RNA polymerase sigma factor 70 region 4 type 2" evidence="6">
    <location>
        <begin position="113"/>
        <end position="165"/>
    </location>
</feature>
<dbReference type="InterPro" id="IPR014284">
    <property type="entry name" value="RNA_pol_sigma-70_dom"/>
</dbReference>
<dbReference type="InterPro" id="IPR007627">
    <property type="entry name" value="RNA_pol_sigma70_r2"/>
</dbReference>
<dbReference type="PANTHER" id="PTHR43133:SF46">
    <property type="entry name" value="RNA POLYMERASE SIGMA-70 FACTOR ECF SUBFAMILY"/>
    <property type="match status" value="1"/>
</dbReference>
<dbReference type="SUPFAM" id="SSF88659">
    <property type="entry name" value="Sigma3 and sigma4 domains of RNA polymerase sigma factors"/>
    <property type="match status" value="1"/>
</dbReference>
<evidence type="ECO:0000256" key="2">
    <source>
        <dbReference type="ARBA" id="ARBA00023015"/>
    </source>
</evidence>
<sequence>MSLKSLSHVCQEKIYASLFDKYAEDINRFFFYKYGNKIAAEEAVQEAFIKLWENCKNVPVEKAKSYLFTVANNISLNAIKHQKVVLRYAKEQPQKKEDQQDPAYKLEEEEFKQKLQRAIGELKPKQRTTFLLHRIDGKTYKEIAEIENVSIKAIEKRMSQALAQLRQHIEQI</sequence>
<feature type="domain" description="RNA polymerase sigma-70 region 2" evidence="5">
    <location>
        <begin position="18"/>
        <end position="83"/>
    </location>
</feature>
<dbReference type="GO" id="GO:0006352">
    <property type="term" value="P:DNA-templated transcription initiation"/>
    <property type="evidence" value="ECO:0007669"/>
    <property type="project" value="InterPro"/>
</dbReference>